<name>A0A2K1KUF5_PHYPA</name>
<keyword evidence="3" id="KW-1185">Reference proteome</keyword>
<dbReference type="EMBL" id="ABEU02000003">
    <property type="protein sequence ID" value="PNR57399.1"/>
    <property type="molecule type" value="Genomic_DNA"/>
</dbReference>
<reference evidence="1 3" key="1">
    <citation type="journal article" date="2008" name="Science">
        <title>The Physcomitrella genome reveals evolutionary insights into the conquest of land by plants.</title>
        <authorList>
            <person name="Rensing S."/>
            <person name="Lang D."/>
            <person name="Zimmer A."/>
            <person name="Terry A."/>
            <person name="Salamov A."/>
            <person name="Shapiro H."/>
            <person name="Nishiyama T."/>
            <person name="Perroud P.-F."/>
            <person name="Lindquist E."/>
            <person name="Kamisugi Y."/>
            <person name="Tanahashi T."/>
            <person name="Sakakibara K."/>
            <person name="Fujita T."/>
            <person name="Oishi K."/>
            <person name="Shin-I T."/>
            <person name="Kuroki Y."/>
            <person name="Toyoda A."/>
            <person name="Suzuki Y."/>
            <person name="Hashimoto A."/>
            <person name="Yamaguchi K."/>
            <person name="Sugano A."/>
            <person name="Kohara Y."/>
            <person name="Fujiyama A."/>
            <person name="Anterola A."/>
            <person name="Aoki S."/>
            <person name="Ashton N."/>
            <person name="Barbazuk W.B."/>
            <person name="Barker E."/>
            <person name="Bennetzen J."/>
            <person name="Bezanilla M."/>
            <person name="Blankenship R."/>
            <person name="Cho S.H."/>
            <person name="Dutcher S."/>
            <person name="Estelle M."/>
            <person name="Fawcett J.A."/>
            <person name="Gundlach H."/>
            <person name="Hanada K."/>
            <person name="Heyl A."/>
            <person name="Hicks K.A."/>
            <person name="Hugh J."/>
            <person name="Lohr M."/>
            <person name="Mayer K."/>
            <person name="Melkozernov A."/>
            <person name="Murata T."/>
            <person name="Nelson D."/>
            <person name="Pils B."/>
            <person name="Prigge M."/>
            <person name="Reiss B."/>
            <person name="Renner T."/>
            <person name="Rombauts S."/>
            <person name="Rushton P."/>
            <person name="Sanderfoot A."/>
            <person name="Schween G."/>
            <person name="Shiu S.-H."/>
            <person name="Stueber K."/>
            <person name="Theodoulou F.L."/>
            <person name="Tu H."/>
            <person name="Van de Peer Y."/>
            <person name="Verrier P.J."/>
            <person name="Waters E."/>
            <person name="Wood A."/>
            <person name="Yang L."/>
            <person name="Cove D."/>
            <person name="Cuming A."/>
            <person name="Hasebe M."/>
            <person name="Lucas S."/>
            <person name="Mishler D.B."/>
            <person name="Reski R."/>
            <person name="Grigoriev I."/>
            <person name="Quatrano R.S."/>
            <person name="Boore J.L."/>
        </authorList>
    </citation>
    <scope>NUCLEOTIDE SEQUENCE [LARGE SCALE GENOMIC DNA]</scope>
    <source>
        <strain evidence="2 3">cv. Gransden 2004</strain>
    </source>
</reference>
<organism evidence="1">
    <name type="scientific">Physcomitrium patens</name>
    <name type="common">Spreading-leaved earth moss</name>
    <name type="synonym">Physcomitrella patens</name>
    <dbReference type="NCBI Taxonomy" id="3218"/>
    <lineage>
        <taxon>Eukaryota</taxon>
        <taxon>Viridiplantae</taxon>
        <taxon>Streptophyta</taxon>
        <taxon>Embryophyta</taxon>
        <taxon>Bryophyta</taxon>
        <taxon>Bryophytina</taxon>
        <taxon>Bryopsida</taxon>
        <taxon>Funariidae</taxon>
        <taxon>Funariales</taxon>
        <taxon>Funariaceae</taxon>
        <taxon>Physcomitrium</taxon>
    </lineage>
</organism>
<dbReference type="InParanoid" id="A0A2K1KUF5"/>
<proteinExistence type="predicted"/>
<protein>
    <submittedName>
        <fullName evidence="1 2">Uncharacterized protein</fullName>
    </submittedName>
</protein>
<dbReference type="EnsemblPlants" id="Pp3c3_13788V3.1">
    <property type="protein sequence ID" value="PAC:32940878.CDS.1"/>
    <property type="gene ID" value="Pp3c3_13788"/>
</dbReference>
<evidence type="ECO:0000313" key="3">
    <source>
        <dbReference type="Proteomes" id="UP000006727"/>
    </source>
</evidence>
<dbReference type="Gramene" id="Pp3c3_13788V3.1">
    <property type="protein sequence ID" value="PAC:32940878.CDS.1"/>
    <property type="gene ID" value="Pp3c3_13788"/>
</dbReference>
<accession>A0A2K1KUF5</accession>
<dbReference type="Proteomes" id="UP000006727">
    <property type="component" value="Chromosome 3"/>
</dbReference>
<evidence type="ECO:0000313" key="1">
    <source>
        <dbReference type="EMBL" id="PNR57399.1"/>
    </source>
</evidence>
<dbReference type="AlphaFoldDB" id="A0A2K1KUF5"/>
<reference evidence="1 3" key="2">
    <citation type="journal article" date="2018" name="Plant J.">
        <title>The Physcomitrella patens chromosome-scale assembly reveals moss genome structure and evolution.</title>
        <authorList>
            <person name="Lang D."/>
            <person name="Ullrich K.K."/>
            <person name="Murat F."/>
            <person name="Fuchs J."/>
            <person name="Jenkins J."/>
            <person name="Haas F.B."/>
            <person name="Piednoel M."/>
            <person name="Gundlach H."/>
            <person name="Van Bel M."/>
            <person name="Meyberg R."/>
            <person name="Vives C."/>
            <person name="Morata J."/>
            <person name="Symeonidi A."/>
            <person name="Hiss M."/>
            <person name="Muchero W."/>
            <person name="Kamisugi Y."/>
            <person name="Saleh O."/>
            <person name="Blanc G."/>
            <person name="Decker E.L."/>
            <person name="van Gessel N."/>
            <person name="Grimwood J."/>
            <person name="Hayes R.D."/>
            <person name="Graham S.W."/>
            <person name="Gunter L.E."/>
            <person name="McDaniel S.F."/>
            <person name="Hoernstein S.N.W."/>
            <person name="Larsson A."/>
            <person name="Li F.W."/>
            <person name="Perroud P.F."/>
            <person name="Phillips J."/>
            <person name="Ranjan P."/>
            <person name="Rokshar D.S."/>
            <person name="Rothfels C.J."/>
            <person name="Schneider L."/>
            <person name="Shu S."/>
            <person name="Stevenson D.W."/>
            <person name="Thummler F."/>
            <person name="Tillich M."/>
            <person name="Villarreal Aguilar J.C."/>
            <person name="Widiez T."/>
            <person name="Wong G.K."/>
            <person name="Wymore A."/>
            <person name="Zhang Y."/>
            <person name="Zimmer A.D."/>
            <person name="Quatrano R.S."/>
            <person name="Mayer K.F.X."/>
            <person name="Goodstein D."/>
            <person name="Casacuberta J.M."/>
            <person name="Vandepoele K."/>
            <person name="Reski R."/>
            <person name="Cuming A.C."/>
            <person name="Tuskan G.A."/>
            <person name="Maumus F."/>
            <person name="Salse J."/>
            <person name="Schmutz J."/>
            <person name="Rensing S.A."/>
        </authorList>
    </citation>
    <scope>NUCLEOTIDE SEQUENCE [LARGE SCALE GENOMIC DNA]</scope>
    <source>
        <strain evidence="2 3">cv. Gransden 2004</strain>
    </source>
</reference>
<evidence type="ECO:0000313" key="2">
    <source>
        <dbReference type="EnsemblPlants" id="PAC:32940878.CDS.1"/>
    </source>
</evidence>
<sequence>MVSSHPDKHSEHRPPDMESLMCICAEHIMQLPTCSLMQESRGLLQWVGHGQREETYQNNHGATKSTDECREVDDDICLVASLDALNGCESLGELLC</sequence>
<gene>
    <name evidence="1" type="ORF">PHYPA_004393</name>
</gene>
<reference evidence="2" key="3">
    <citation type="submission" date="2020-12" db="UniProtKB">
        <authorList>
            <consortium name="EnsemblPlants"/>
        </authorList>
    </citation>
    <scope>IDENTIFICATION</scope>
</reference>